<proteinExistence type="predicted"/>
<organism evidence="2 3">
    <name type="scientific">[Kitasatospora] papulosa</name>
    <dbReference type="NCBI Taxonomy" id="1464011"/>
    <lineage>
        <taxon>Bacteria</taxon>
        <taxon>Bacillati</taxon>
        <taxon>Actinomycetota</taxon>
        <taxon>Actinomycetes</taxon>
        <taxon>Kitasatosporales</taxon>
        <taxon>Streptomycetaceae</taxon>
        <taxon>Streptomyces</taxon>
    </lineage>
</organism>
<name>A0ABZ1K4R3_9ACTN</name>
<accession>A0ABZ1K4R3</accession>
<gene>
    <name evidence="2" type="ORF">OG560_17665</name>
</gene>
<protein>
    <submittedName>
        <fullName evidence="2">Uncharacterized protein</fullName>
    </submittedName>
</protein>
<evidence type="ECO:0000313" key="2">
    <source>
        <dbReference type="EMBL" id="WTP67144.1"/>
    </source>
</evidence>
<dbReference type="EMBL" id="CP108135">
    <property type="protein sequence ID" value="WTP67144.1"/>
    <property type="molecule type" value="Genomic_DNA"/>
</dbReference>
<keyword evidence="3" id="KW-1185">Reference proteome</keyword>
<dbReference type="Proteomes" id="UP001622496">
    <property type="component" value="Chromosome"/>
</dbReference>
<evidence type="ECO:0000256" key="1">
    <source>
        <dbReference type="SAM" id="MobiDB-lite"/>
    </source>
</evidence>
<dbReference type="RefSeq" id="WP_365850825.1">
    <property type="nucleotide sequence ID" value="NZ_CP108135.1"/>
</dbReference>
<evidence type="ECO:0000313" key="3">
    <source>
        <dbReference type="Proteomes" id="UP001622496"/>
    </source>
</evidence>
<feature type="region of interest" description="Disordered" evidence="1">
    <location>
        <begin position="1"/>
        <end position="38"/>
    </location>
</feature>
<reference evidence="2 3" key="1">
    <citation type="submission" date="2022-10" db="EMBL/GenBank/DDBJ databases">
        <title>The complete genomes of actinobacterial strains from the NBC collection.</title>
        <authorList>
            <person name="Joergensen T.S."/>
            <person name="Alvarez Arevalo M."/>
            <person name="Sterndorff E.B."/>
            <person name="Faurdal D."/>
            <person name="Vuksanovic O."/>
            <person name="Mourched A.-S."/>
            <person name="Charusanti P."/>
            <person name="Shaw S."/>
            <person name="Blin K."/>
            <person name="Weber T."/>
        </authorList>
    </citation>
    <scope>NUCLEOTIDE SEQUENCE [LARGE SCALE GENOMIC DNA]</scope>
    <source>
        <strain evidence="2 3">NBC_00185</strain>
    </source>
</reference>
<sequence>MNTNDQPTEPTDEPAVARYRRSDPGKEPTTPAGQAAAVEGMSAAGGYVPAANPETAVGRFQAQLLDIHHQYEQARRAEIIAAGGDPDEDRDPLEHVRWVADEYDQRRDDPAQLTAFLARLADELTLEDVRALRVAGEAAVAATSRVIGAEKDRGMKADRIAEEVGLTVSRVYQILREQRPDGDK</sequence>